<evidence type="ECO:0000313" key="1">
    <source>
        <dbReference type="EMBL" id="KXY51189.1"/>
    </source>
</evidence>
<sequence>MESFLNKVANYDIKLEAKSLNYEGLRNHAITWLEKTLPDAEMGSTPNHSDCPLITFELRSEPTSDIYSHQVELDVYYKIDYTKEIQIDERNDIYYRIRSDISGYGIEVAYVSINNIRNAEERAVNILENFLDYMVKHHIPSLQLD</sequence>
<name>A0A9X0MK52_BACCE</name>
<accession>A0A9X0MK52</accession>
<dbReference type="Proteomes" id="UP000075476">
    <property type="component" value="Unassembled WGS sequence"/>
</dbReference>
<organism evidence="1 2">
    <name type="scientific">Bacillus cereus</name>
    <dbReference type="NCBI Taxonomy" id="1396"/>
    <lineage>
        <taxon>Bacteria</taxon>
        <taxon>Bacillati</taxon>
        <taxon>Bacillota</taxon>
        <taxon>Bacilli</taxon>
        <taxon>Bacillales</taxon>
        <taxon>Bacillaceae</taxon>
        <taxon>Bacillus</taxon>
        <taxon>Bacillus cereus group</taxon>
    </lineage>
</organism>
<protein>
    <submittedName>
        <fullName evidence="1">Uncharacterized protein</fullName>
    </submittedName>
</protein>
<gene>
    <name evidence="1" type="ORF">AT268_32355</name>
</gene>
<dbReference type="AlphaFoldDB" id="A0A9X0MK52"/>
<comment type="caution">
    <text evidence="1">The sequence shown here is derived from an EMBL/GenBank/DDBJ whole genome shotgun (WGS) entry which is preliminary data.</text>
</comment>
<dbReference type="EMBL" id="LOMO01000001">
    <property type="protein sequence ID" value="KXY51189.1"/>
    <property type="molecule type" value="Genomic_DNA"/>
</dbReference>
<dbReference type="RefSeq" id="WP_061662527.1">
    <property type="nucleotide sequence ID" value="NZ_LOMO01000001.1"/>
</dbReference>
<evidence type="ECO:0000313" key="2">
    <source>
        <dbReference type="Proteomes" id="UP000075476"/>
    </source>
</evidence>
<proteinExistence type="predicted"/>
<reference evidence="1 2" key="1">
    <citation type="submission" date="2015-12" db="EMBL/GenBank/DDBJ databases">
        <title>Bacillus cereus Group isolate.</title>
        <authorList>
            <person name="Kovac J."/>
        </authorList>
    </citation>
    <scope>NUCLEOTIDE SEQUENCE [LARGE SCALE GENOMIC DNA]</scope>
    <source>
        <strain evidence="1 2">FSL K6-0073</strain>
    </source>
</reference>